<evidence type="ECO:0000259" key="5">
    <source>
        <dbReference type="PROSITE" id="PS50146"/>
    </source>
</evidence>
<dbReference type="Pfam" id="PF00781">
    <property type="entry name" value="DAGK_cat"/>
    <property type="match status" value="1"/>
</dbReference>
<evidence type="ECO:0000256" key="1">
    <source>
        <dbReference type="ARBA" id="ARBA00022679"/>
    </source>
</evidence>
<evidence type="ECO:0000256" key="3">
    <source>
        <dbReference type="ARBA" id="ARBA00022777"/>
    </source>
</evidence>
<keyword evidence="3 6" id="KW-0418">Kinase</keyword>
<protein>
    <submittedName>
        <fullName evidence="6">Diacylglycerol kinase</fullName>
    </submittedName>
</protein>
<reference evidence="6 7" key="1">
    <citation type="submission" date="2018-05" db="EMBL/GenBank/DDBJ databases">
        <title>Brumimicrobium oceani sp. nov., isolated from coastal sediment.</title>
        <authorList>
            <person name="Kou Y."/>
        </authorList>
    </citation>
    <scope>NUCLEOTIDE SEQUENCE [LARGE SCALE GENOMIC DNA]</scope>
    <source>
        <strain evidence="6 7">C305</strain>
    </source>
</reference>
<dbReference type="InterPro" id="IPR016064">
    <property type="entry name" value="NAD/diacylglycerol_kinase_sf"/>
</dbReference>
<sequence>MKKSIRFIINPISGIGKKNILPKLIQKYLDHKVFTHDIVFTEHRGHARALSKTAADEGVNIVCIAGGDGSVNEAGTALVGTNTSLAILPTGSGNGIARHLGLSLKLKKVIQRINEQQFDFVDTVTINDRKGIGVSGFGFDALIAKRFDEYHTRGFLSYIKLVLKEFRNYEAISVVLNDKDEYKNLLFCSVANTSQFGNGFYISPETNMKDGQFEIVIVELPPTMAFIGLLLASVRGTVHKSKYVTLIQTSEAQIKVKNNAAHIDGEPVNLKDLSIQLKCKPASLSVVV</sequence>
<dbReference type="RefSeq" id="WP_109358157.1">
    <property type="nucleotide sequence ID" value="NZ_QFRJ01000001.1"/>
</dbReference>
<dbReference type="InterPro" id="IPR050187">
    <property type="entry name" value="Lipid_Phosphate_FormReg"/>
</dbReference>
<dbReference type="Gene3D" id="2.60.200.40">
    <property type="match status" value="1"/>
</dbReference>
<dbReference type="OrthoDB" id="9786026at2"/>
<keyword evidence="4" id="KW-0067">ATP-binding</keyword>
<evidence type="ECO:0000313" key="7">
    <source>
        <dbReference type="Proteomes" id="UP000245370"/>
    </source>
</evidence>
<keyword evidence="2" id="KW-0547">Nucleotide-binding</keyword>
<dbReference type="SMART" id="SM00046">
    <property type="entry name" value="DAGKc"/>
    <property type="match status" value="1"/>
</dbReference>
<name>A0A2U2XH00_9FLAO</name>
<evidence type="ECO:0000256" key="4">
    <source>
        <dbReference type="ARBA" id="ARBA00022840"/>
    </source>
</evidence>
<feature type="domain" description="DAGKc" evidence="5">
    <location>
        <begin position="1"/>
        <end position="130"/>
    </location>
</feature>
<gene>
    <name evidence="6" type="ORF">DIT68_02110</name>
</gene>
<evidence type="ECO:0000313" key="6">
    <source>
        <dbReference type="EMBL" id="PWH87078.1"/>
    </source>
</evidence>
<dbReference type="InterPro" id="IPR045540">
    <property type="entry name" value="YegS/DAGK_C"/>
</dbReference>
<dbReference type="PROSITE" id="PS50146">
    <property type="entry name" value="DAGK"/>
    <property type="match status" value="1"/>
</dbReference>
<evidence type="ECO:0000256" key="2">
    <source>
        <dbReference type="ARBA" id="ARBA00022741"/>
    </source>
</evidence>
<dbReference type="GO" id="GO:0005524">
    <property type="term" value="F:ATP binding"/>
    <property type="evidence" value="ECO:0007669"/>
    <property type="project" value="UniProtKB-KW"/>
</dbReference>
<dbReference type="InterPro" id="IPR017438">
    <property type="entry name" value="ATP-NAD_kinase_N"/>
</dbReference>
<dbReference type="Proteomes" id="UP000245370">
    <property type="component" value="Unassembled WGS sequence"/>
</dbReference>
<proteinExistence type="predicted"/>
<reference evidence="6 7" key="2">
    <citation type="submission" date="2018-05" db="EMBL/GenBank/DDBJ databases">
        <authorList>
            <person name="Lanie J.A."/>
            <person name="Ng W.-L."/>
            <person name="Kazmierczak K.M."/>
            <person name="Andrzejewski T.M."/>
            <person name="Davidsen T.M."/>
            <person name="Wayne K.J."/>
            <person name="Tettelin H."/>
            <person name="Glass J.I."/>
            <person name="Rusch D."/>
            <person name="Podicherti R."/>
            <person name="Tsui H.-C.T."/>
            <person name="Winkler M.E."/>
        </authorList>
    </citation>
    <scope>NUCLEOTIDE SEQUENCE [LARGE SCALE GENOMIC DNA]</scope>
    <source>
        <strain evidence="6 7">C305</strain>
    </source>
</reference>
<dbReference type="EMBL" id="QFRJ01000001">
    <property type="protein sequence ID" value="PWH87078.1"/>
    <property type="molecule type" value="Genomic_DNA"/>
</dbReference>
<dbReference type="PANTHER" id="PTHR12358">
    <property type="entry name" value="SPHINGOSINE KINASE"/>
    <property type="match status" value="1"/>
</dbReference>
<dbReference type="GO" id="GO:0005886">
    <property type="term" value="C:plasma membrane"/>
    <property type="evidence" value="ECO:0007669"/>
    <property type="project" value="TreeGrafter"/>
</dbReference>
<comment type="caution">
    <text evidence="6">The sequence shown here is derived from an EMBL/GenBank/DDBJ whole genome shotgun (WGS) entry which is preliminary data.</text>
</comment>
<keyword evidence="7" id="KW-1185">Reference proteome</keyword>
<dbReference type="PANTHER" id="PTHR12358:SF106">
    <property type="entry name" value="LIPID KINASE YEGS"/>
    <property type="match status" value="1"/>
</dbReference>
<dbReference type="GO" id="GO:0016301">
    <property type="term" value="F:kinase activity"/>
    <property type="evidence" value="ECO:0007669"/>
    <property type="project" value="UniProtKB-KW"/>
</dbReference>
<organism evidence="6 7">
    <name type="scientific">Brumimicrobium oceani</name>
    <dbReference type="NCBI Taxonomy" id="2100725"/>
    <lineage>
        <taxon>Bacteria</taxon>
        <taxon>Pseudomonadati</taxon>
        <taxon>Bacteroidota</taxon>
        <taxon>Flavobacteriia</taxon>
        <taxon>Flavobacteriales</taxon>
        <taxon>Crocinitomicaceae</taxon>
        <taxon>Brumimicrobium</taxon>
    </lineage>
</organism>
<dbReference type="AlphaFoldDB" id="A0A2U2XH00"/>
<accession>A0A2U2XH00</accession>
<dbReference type="Pfam" id="PF19279">
    <property type="entry name" value="YegS_C"/>
    <property type="match status" value="1"/>
</dbReference>
<dbReference type="InterPro" id="IPR001206">
    <property type="entry name" value="Diacylglycerol_kinase_cat_dom"/>
</dbReference>
<dbReference type="Gene3D" id="3.40.50.10330">
    <property type="entry name" value="Probable inorganic polyphosphate/atp-NAD kinase, domain 1"/>
    <property type="match status" value="1"/>
</dbReference>
<keyword evidence="1" id="KW-0808">Transferase</keyword>
<dbReference type="SUPFAM" id="SSF111331">
    <property type="entry name" value="NAD kinase/diacylglycerol kinase-like"/>
    <property type="match status" value="1"/>
</dbReference>